<gene>
    <name evidence="2" type="ORF">KIPB_005421</name>
</gene>
<proteinExistence type="predicted"/>
<dbReference type="EMBL" id="BDIP01001268">
    <property type="protein sequence ID" value="GIQ84006.1"/>
    <property type="molecule type" value="Genomic_DNA"/>
</dbReference>
<accession>A0A9K3CWN1</accession>
<name>A0A9K3CWN1_9EUKA</name>
<comment type="caution">
    <text evidence="2">The sequence shown here is derived from an EMBL/GenBank/DDBJ whole genome shotgun (WGS) entry which is preliminary data.</text>
</comment>
<evidence type="ECO:0000313" key="2">
    <source>
        <dbReference type="EMBL" id="GIQ84006.1"/>
    </source>
</evidence>
<feature type="transmembrane region" description="Helical" evidence="1">
    <location>
        <begin position="187"/>
        <end position="212"/>
    </location>
</feature>
<sequence>MAPIILGLRWARTDSLPGVGGSVTKTSDQEDQDVVSIYSFGPFWVMPDGTAEVDLDLQDRGLFCYEYTDPRDYAMWRANYYTDPTWITQGDEPVTHTYTAPVAQTQYGKWKDIVMSPVYYGVENQGSYTESYSSEVVVDQPWLDFEGTGTLLGSEPDVSQWDYIGVDAQCYSGEYGLRAKRADNFNVYIFASFFVVPITAIIVMVLSSRCAISRSYSDKAKRDGDKSAEVAIEAGAPVQQVPSPNPETHHVGVPAGFEHTNQIDHHHVGVPAGFESKPKAQVVTPSGYAPQPVQPNATDMYAPASTLPPSIGYAVEDNEMPPAYIGYNPGQ</sequence>
<keyword evidence="3" id="KW-1185">Reference proteome</keyword>
<keyword evidence="1" id="KW-0812">Transmembrane</keyword>
<keyword evidence="1" id="KW-1133">Transmembrane helix</keyword>
<dbReference type="AlphaFoldDB" id="A0A9K3CWN1"/>
<dbReference type="Proteomes" id="UP000265618">
    <property type="component" value="Unassembled WGS sequence"/>
</dbReference>
<evidence type="ECO:0000313" key="3">
    <source>
        <dbReference type="Proteomes" id="UP000265618"/>
    </source>
</evidence>
<organism evidence="2 3">
    <name type="scientific">Kipferlia bialata</name>
    <dbReference type="NCBI Taxonomy" id="797122"/>
    <lineage>
        <taxon>Eukaryota</taxon>
        <taxon>Metamonada</taxon>
        <taxon>Carpediemonas-like organisms</taxon>
        <taxon>Kipferlia</taxon>
    </lineage>
</organism>
<reference evidence="2 3" key="1">
    <citation type="journal article" date="2018" name="PLoS ONE">
        <title>The draft genome of Kipferlia bialata reveals reductive genome evolution in fornicate parasites.</title>
        <authorList>
            <person name="Tanifuji G."/>
            <person name="Takabayashi S."/>
            <person name="Kume K."/>
            <person name="Takagi M."/>
            <person name="Nakayama T."/>
            <person name="Kamikawa R."/>
            <person name="Inagaki Y."/>
            <person name="Hashimoto T."/>
        </authorList>
    </citation>
    <scope>NUCLEOTIDE SEQUENCE [LARGE SCALE GENOMIC DNA]</scope>
    <source>
        <strain evidence="2">NY0173</strain>
    </source>
</reference>
<keyword evidence="1" id="KW-0472">Membrane</keyword>
<evidence type="ECO:0000256" key="1">
    <source>
        <dbReference type="SAM" id="Phobius"/>
    </source>
</evidence>
<protein>
    <submittedName>
        <fullName evidence="2">Uncharacterized protein</fullName>
    </submittedName>
</protein>